<dbReference type="SUPFAM" id="SSF48452">
    <property type="entry name" value="TPR-like"/>
    <property type="match status" value="1"/>
</dbReference>
<accession>A0A512H5U7</accession>
<dbReference type="SUPFAM" id="SSF52540">
    <property type="entry name" value="P-loop containing nucleoside triphosphate hydrolases"/>
    <property type="match status" value="1"/>
</dbReference>
<protein>
    <recommendedName>
        <fullName evidence="3">Orc1-like AAA ATPase domain-containing protein</fullName>
    </recommendedName>
</protein>
<dbReference type="RefSeq" id="WP_147162874.1">
    <property type="nucleotide sequence ID" value="NZ_BJZO01000017.1"/>
</dbReference>
<dbReference type="OrthoDB" id="6193797at2"/>
<comment type="caution">
    <text evidence="1">The sequence shown here is derived from an EMBL/GenBank/DDBJ whole genome shotgun (WGS) entry which is preliminary data.</text>
</comment>
<dbReference type="SUPFAM" id="SSF46785">
    <property type="entry name" value="Winged helix' DNA-binding domain"/>
    <property type="match status" value="1"/>
</dbReference>
<dbReference type="InterPro" id="IPR036390">
    <property type="entry name" value="WH_DNA-bd_sf"/>
</dbReference>
<dbReference type="SMART" id="SM00028">
    <property type="entry name" value="TPR"/>
    <property type="match status" value="3"/>
</dbReference>
<dbReference type="Proteomes" id="UP000321567">
    <property type="component" value="Unassembled WGS sequence"/>
</dbReference>
<gene>
    <name evidence="1" type="ORF">ROR02_09580</name>
</gene>
<proteinExistence type="predicted"/>
<name>A0A512H5U7_9PROT</name>
<evidence type="ECO:0008006" key="3">
    <source>
        <dbReference type="Google" id="ProtNLM"/>
    </source>
</evidence>
<dbReference type="InterPro" id="IPR027417">
    <property type="entry name" value="P-loop_NTPase"/>
</dbReference>
<evidence type="ECO:0000313" key="1">
    <source>
        <dbReference type="EMBL" id="GEO80827.1"/>
    </source>
</evidence>
<dbReference type="InterPro" id="IPR011990">
    <property type="entry name" value="TPR-like_helical_dom_sf"/>
</dbReference>
<dbReference type="EMBL" id="BJZO01000017">
    <property type="protein sequence ID" value="GEO80827.1"/>
    <property type="molecule type" value="Genomic_DNA"/>
</dbReference>
<dbReference type="InterPro" id="IPR019734">
    <property type="entry name" value="TPR_rpt"/>
</dbReference>
<reference evidence="1 2" key="1">
    <citation type="submission" date="2019-07" db="EMBL/GenBank/DDBJ databases">
        <title>Whole genome shotgun sequence of Rhodospirillum oryzae NBRC 107573.</title>
        <authorList>
            <person name="Hosoyama A."/>
            <person name="Uohara A."/>
            <person name="Ohji S."/>
            <person name="Ichikawa N."/>
        </authorList>
    </citation>
    <scope>NUCLEOTIDE SEQUENCE [LARGE SCALE GENOMIC DNA]</scope>
    <source>
        <strain evidence="1 2">NBRC 107573</strain>
    </source>
</reference>
<keyword evidence="2" id="KW-1185">Reference proteome</keyword>
<sequence>MSDHPLIQTFMTHRMTDDAVRALATGREEETAQVLDAVRRSHAAAPGTLQHVLIYGPRGFGKSFLTRLVQIRAGDLDTESAPLRFVLLPEEQKNVTRNPHALLAYIAHKLADLRTGEDGSWTESMFQWPDPAKEAAHWNEAANTLEAELDRSFPGGQGLAVVAIENFDFLLSSLFKEEIAEQRLRGWLDRPGNRVMVLATATGTVDMDYDRPLFQAFQSIRLRPWTPEDCIAYFDRHRRSHGKPPLDDDRRAKARAIADFIGGNPRLAQLLADVLDTQDALSVAQTMTALADKLADYYRRRIDDLPPLAQGLLDALIRGGEPTSQTDLAARVGADGQNAIARIMQDLQRTDIIRGYDEPGGRSVLYQVTDRVFVHFYRLRQGNQSAQDSPLTTILDFLRAFYSRTEQRDQALAYLDQGRPAEARVFADLAAEGGGDGDSPYRTDWAGRLERLESVRPGCLPLPVAEIVARMDACPETAYGLGGADGDPLVRAIIQAQALARMGMAEEADRTLTRALAETANDKTAEALLALERTFLLVDELDRIQEAVTCLRRIGPDVFNDWPPTARTEGLTDLAWSLGALGEHDAAIATGRKAAALAEKTNDIRGQARALLLVAFSLGELGDHQEVLATGREAAALAEKANDIRGQAMALGLVAFSLRQRGDHQEAIAIGREAAALAAQAGAVDEQADALRLVVFSLRDTEQREDAAATALESAELAFSADKAFTAMWSVSIVLESAAETPCPQAIALFGRWMDLCHTQPDANTADWRIALAGLFAAAARARAWESLDALLHDRREAFANAKPLYFFGQEIGRAIAATGRDEGRAMGFASAAGILPRLAAFGADMPYPPAGFNSWISNVVAGLAGACRDPGLLRDVAGLLTTDLAPEAPAQAILLRALADVDAAEKPERILARLDPDVATWIRRVRGLPDPTPRAAKKRSRKR</sequence>
<dbReference type="Gene3D" id="1.25.40.10">
    <property type="entry name" value="Tetratricopeptide repeat domain"/>
    <property type="match status" value="1"/>
</dbReference>
<evidence type="ECO:0000313" key="2">
    <source>
        <dbReference type="Proteomes" id="UP000321567"/>
    </source>
</evidence>
<dbReference type="AlphaFoldDB" id="A0A512H5U7"/>
<organism evidence="1 2">
    <name type="scientific">Pararhodospirillum oryzae</name>
    <dbReference type="NCBI Taxonomy" id="478448"/>
    <lineage>
        <taxon>Bacteria</taxon>
        <taxon>Pseudomonadati</taxon>
        <taxon>Pseudomonadota</taxon>
        <taxon>Alphaproteobacteria</taxon>
        <taxon>Rhodospirillales</taxon>
        <taxon>Rhodospirillaceae</taxon>
        <taxon>Pararhodospirillum</taxon>
    </lineage>
</organism>
<dbReference type="Gene3D" id="3.40.50.300">
    <property type="entry name" value="P-loop containing nucleotide triphosphate hydrolases"/>
    <property type="match status" value="1"/>
</dbReference>